<keyword evidence="1" id="KW-1133">Transmembrane helix</keyword>
<dbReference type="PANTHER" id="PTHR48267:SF1">
    <property type="entry name" value="BILIRUBIN OXIDASE"/>
    <property type="match status" value="1"/>
</dbReference>
<dbReference type="InterPro" id="IPR045087">
    <property type="entry name" value="Cu-oxidase_fam"/>
</dbReference>
<dbReference type="Gene3D" id="2.60.40.420">
    <property type="entry name" value="Cupredoxins - blue copper proteins"/>
    <property type="match status" value="2"/>
</dbReference>
<keyword evidence="3" id="KW-1185">Reference proteome</keyword>
<gene>
    <name evidence="2" type="ORF">ACHAW5_011289</name>
</gene>
<feature type="transmembrane region" description="Helical" evidence="1">
    <location>
        <begin position="79"/>
        <end position="103"/>
    </location>
</feature>
<comment type="caution">
    <text evidence="2">The sequence shown here is derived from an EMBL/GenBank/DDBJ whole genome shotgun (WGS) entry which is preliminary data.</text>
</comment>
<organism evidence="2 3">
    <name type="scientific">Stephanodiscus triporus</name>
    <dbReference type="NCBI Taxonomy" id="2934178"/>
    <lineage>
        <taxon>Eukaryota</taxon>
        <taxon>Sar</taxon>
        <taxon>Stramenopiles</taxon>
        <taxon>Ochrophyta</taxon>
        <taxon>Bacillariophyta</taxon>
        <taxon>Coscinodiscophyceae</taxon>
        <taxon>Thalassiosirophycidae</taxon>
        <taxon>Stephanodiscales</taxon>
        <taxon>Stephanodiscaceae</taxon>
        <taxon>Stephanodiscus</taxon>
    </lineage>
</organism>
<keyword evidence="1" id="KW-0812">Transmembrane</keyword>
<dbReference type="Proteomes" id="UP001530315">
    <property type="component" value="Unassembled WGS sequence"/>
</dbReference>
<evidence type="ECO:0000313" key="2">
    <source>
        <dbReference type="EMBL" id="KAL3786910.1"/>
    </source>
</evidence>
<evidence type="ECO:0000256" key="1">
    <source>
        <dbReference type="SAM" id="Phobius"/>
    </source>
</evidence>
<dbReference type="InterPro" id="IPR008972">
    <property type="entry name" value="Cupredoxin"/>
</dbReference>
<name>A0ABD3PFM9_9STRA</name>
<keyword evidence="1" id="KW-0472">Membrane</keyword>
<proteinExistence type="predicted"/>
<sequence length="750" mass="83643">MIVLDLMGLNHGWAYHFMGTVVGSAVTPLWNMMTWKDASGKGAIISAWAGFALAVIGWLVGAAVQSGSISLANLVESYFVFRVLLSVIWAFGAAIIITVLPLWESQDEIVRVIVGNFSFCTGNLAAFNYADEKTPAKAVKEQAESGTKFFLPGSAHVRGHRSLVENFLPARLNTHRKTATTKLKISALSLTLLTAPFISVVTAQNATIPSSPFGDPTTICPSGNANYAVDGYPGSPFRLHPFEQNFSNPSTLSPIYKPCRSDHHCMSSFEIDIVDVQARVFDEVITECQHHSPTWFLAYNKLLPGPTIIAPSGHETFVRFNNKISDRYFNKSHSPCINGRSGNPTSVHLHGSASLAPFDGWAEDESCRNETKDYVYPNNRPKTGWYHDHALHITADNAYLGLAGFYLSSAKAKIGGCGEPWNLEGIEEKLLMLSDKVLDSECQLYADHEGAHKDDLYGDINTVNGIAFPRMPLDPKWYRFRILNAAVSRVFRWQIRDENGTASIAHTMCKVIAGDGGYRTAPVDVPADGIIVNVAERYEVVCDFRSVAGQTFYMWNDKDDNYMKAIPYFCYSHLIAKIVVGGNPVEAPLFEENNQSIQPSVPIARVLNETDIQTAMKMTNKGEYHREFVFGRSMGHWTINGETWDTMKIAADDVGQNTWELWKFISGGGEPSAAQYVANPLVKIIYNNFAYSDPMLNDTAAKQSDQVPSHSFELVNSTLYRNLYRIYYPTEDDKQQYGEYYNPWMEKWCQ</sequence>
<protein>
    <submittedName>
        <fullName evidence="2">Uncharacterized protein</fullName>
    </submittedName>
</protein>
<feature type="transmembrane region" description="Helical" evidence="1">
    <location>
        <begin position="42"/>
        <end position="64"/>
    </location>
</feature>
<evidence type="ECO:0000313" key="3">
    <source>
        <dbReference type="Proteomes" id="UP001530315"/>
    </source>
</evidence>
<reference evidence="2 3" key="1">
    <citation type="submission" date="2024-10" db="EMBL/GenBank/DDBJ databases">
        <title>Updated reference genomes for cyclostephanoid diatoms.</title>
        <authorList>
            <person name="Roberts W.R."/>
            <person name="Alverson A.J."/>
        </authorList>
    </citation>
    <scope>NUCLEOTIDE SEQUENCE [LARGE SCALE GENOMIC DNA]</scope>
    <source>
        <strain evidence="2 3">AJA276-08</strain>
    </source>
</reference>
<dbReference type="EMBL" id="JALLAZ020000805">
    <property type="protein sequence ID" value="KAL3786910.1"/>
    <property type="molecule type" value="Genomic_DNA"/>
</dbReference>
<accession>A0ABD3PFM9</accession>
<dbReference type="SUPFAM" id="SSF49503">
    <property type="entry name" value="Cupredoxins"/>
    <property type="match status" value="2"/>
</dbReference>
<dbReference type="AlphaFoldDB" id="A0ABD3PFM9"/>
<dbReference type="PANTHER" id="PTHR48267">
    <property type="entry name" value="CUPREDOXIN SUPERFAMILY PROTEIN"/>
    <property type="match status" value="1"/>
</dbReference>
<feature type="transmembrane region" description="Helical" evidence="1">
    <location>
        <begin position="12"/>
        <end position="30"/>
    </location>
</feature>